<proteinExistence type="predicted"/>
<reference evidence="1" key="2">
    <citation type="journal article" date="2015" name="Data Brief">
        <title>Shoot transcriptome of the giant reed, Arundo donax.</title>
        <authorList>
            <person name="Barrero R.A."/>
            <person name="Guerrero F.D."/>
            <person name="Moolhuijzen P."/>
            <person name="Goolsby J.A."/>
            <person name="Tidwell J."/>
            <person name="Bellgard S.E."/>
            <person name="Bellgard M.I."/>
        </authorList>
    </citation>
    <scope>NUCLEOTIDE SEQUENCE</scope>
    <source>
        <tissue evidence="1">Shoot tissue taken approximately 20 cm above the soil surface</tissue>
    </source>
</reference>
<accession>A0A0A9DIL0</accession>
<sequence length="44" mass="5015">MALNTEHVQSHMPLFPKLGWEFLNSSKHSKNWSMLSSQSEKGSP</sequence>
<name>A0A0A9DIL0_ARUDO</name>
<dbReference type="AlphaFoldDB" id="A0A0A9DIL0"/>
<reference evidence="1" key="1">
    <citation type="submission" date="2014-09" db="EMBL/GenBank/DDBJ databases">
        <authorList>
            <person name="Magalhaes I.L.F."/>
            <person name="Oliveira U."/>
            <person name="Santos F.R."/>
            <person name="Vidigal T.H.D.A."/>
            <person name="Brescovit A.D."/>
            <person name="Santos A.J."/>
        </authorList>
    </citation>
    <scope>NUCLEOTIDE SEQUENCE</scope>
    <source>
        <tissue evidence="1">Shoot tissue taken approximately 20 cm above the soil surface</tissue>
    </source>
</reference>
<protein>
    <submittedName>
        <fullName evidence="1">Uncharacterized protein</fullName>
    </submittedName>
</protein>
<evidence type="ECO:0000313" key="1">
    <source>
        <dbReference type="EMBL" id="JAD87601.1"/>
    </source>
</evidence>
<dbReference type="EMBL" id="GBRH01210294">
    <property type="protein sequence ID" value="JAD87601.1"/>
    <property type="molecule type" value="Transcribed_RNA"/>
</dbReference>
<organism evidence="1">
    <name type="scientific">Arundo donax</name>
    <name type="common">Giant reed</name>
    <name type="synonym">Donax arundinaceus</name>
    <dbReference type="NCBI Taxonomy" id="35708"/>
    <lineage>
        <taxon>Eukaryota</taxon>
        <taxon>Viridiplantae</taxon>
        <taxon>Streptophyta</taxon>
        <taxon>Embryophyta</taxon>
        <taxon>Tracheophyta</taxon>
        <taxon>Spermatophyta</taxon>
        <taxon>Magnoliopsida</taxon>
        <taxon>Liliopsida</taxon>
        <taxon>Poales</taxon>
        <taxon>Poaceae</taxon>
        <taxon>PACMAD clade</taxon>
        <taxon>Arundinoideae</taxon>
        <taxon>Arundineae</taxon>
        <taxon>Arundo</taxon>
    </lineage>
</organism>